<sequence>MEGVGREDEDDFSSMSFYFFILEFEKLKFRKNLPSINLFAFVLVTKGEVALHNAAKQNDIDSVTRLLSERRVDINCKNNLDRTALHWASANGNLPIIEKLLECGADIEAKDKYGMRPVLWAAWFGHLEALKILINTGATPSCTNKQGMGILHCASQNNHISIMNFIVESLETINVNDVEQMERTALHLAAEAGHLEAVMRLIDMRCDANKRDKAGETAMHLAAKSGRSEIIKKLLILGVVVDDRDGEGQTALHLAGREGHLTTVQVLLDFNAGANSETIKEMCPLHFAVAQGHEDIVMELIKNGANLDSQNFQGNTPLHMASLANLKNIAKLLIDAKCQIDVSNHRQQTPLHVAVEAGHDDMVEILLGAGADLLLREKLGKTPLQLAARGSFITIVDMIIKAQRYYAVTRDYHDKELDTADPHQYLQNPQHPLAVKLQDTLQKLATKHLKSSDWKKLAVHWKFTPEHIHSIEHQYTGNHSYKEHGFRLMMIWLHGVRKDENVMKLLYEALVAIDRRQLAEQTRRKVELQGDKFCMETLCSIG</sequence>
<dbReference type="PROSITE" id="PS50297">
    <property type="entry name" value="ANK_REP_REGION"/>
    <property type="match status" value="8"/>
</dbReference>
<accession>A0AA88Y4J4</accession>
<dbReference type="Gene3D" id="1.10.533.10">
    <property type="entry name" value="Death Domain, Fas"/>
    <property type="match status" value="1"/>
</dbReference>
<dbReference type="PANTHER" id="PTHR24193">
    <property type="entry name" value="ANKYRIN REPEAT PROTEIN"/>
    <property type="match status" value="1"/>
</dbReference>
<dbReference type="GO" id="GO:0007165">
    <property type="term" value="P:signal transduction"/>
    <property type="evidence" value="ECO:0007669"/>
    <property type="project" value="InterPro"/>
</dbReference>
<protein>
    <recommendedName>
        <fullName evidence="4">Death domain-containing protein</fullName>
    </recommendedName>
</protein>
<dbReference type="Gene3D" id="1.25.40.20">
    <property type="entry name" value="Ankyrin repeat-containing domain"/>
    <property type="match status" value="3"/>
</dbReference>
<dbReference type="Proteomes" id="UP001186944">
    <property type="component" value="Unassembled WGS sequence"/>
</dbReference>
<reference evidence="5" key="1">
    <citation type="submission" date="2019-08" db="EMBL/GenBank/DDBJ databases">
        <title>The improved chromosome-level genome for the pearl oyster Pinctada fucata martensii using PacBio sequencing and Hi-C.</title>
        <authorList>
            <person name="Zheng Z."/>
        </authorList>
    </citation>
    <scope>NUCLEOTIDE SEQUENCE</scope>
    <source>
        <strain evidence="5">ZZ-2019</strain>
        <tissue evidence="5">Adductor muscle</tissue>
    </source>
</reference>
<keyword evidence="6" id="KW-1185">Reference proteome</keyword>
<evidence type="ECO:0000313" key="5">
    <source>
        <dbReference type="EMBL" id="KAK3098345.1"/>
    </source>
</evidence>
<gene>
    <name evidence="5" type="ORF">FSP39_018639</name>
</gene>
<dbReference type="AlphaFoldDB" id="A0AA88Y4J4"/>
<feature type="repeat" description="ANK" evidence="3">
    <location>
        <begin position="280"/>
        <end position="312"/>
    </location>
</feature>
<dbReference type="PRINTS" id="PR01415">
    <property type="entry name" value="ANKYRIN"/>
</dbReference>
<feature type="repeat" description="ANK" evidence="3">
    <location>
        <begin position="113"/>
        <end position="145"/>
    </location>
</feature>
<feature type="repeat" description="ANK" evidence="3">
    <location>
        <begin position="346"/>
        <end position="378"/>
    </location>
</feature>
<feature type="repeat" description="ANK" evidence="3">
    <location>
        <begin position="313"/>
        <end position="345"/>
    </location>
</feature>
<evidence type="ECO:0000256" key="2">
    <source>
        <dbReference type="ARBA" id="ARBA00023043"/>
    </source>
</evidence>
<feature type="domain" description="Death" evidence="4">
    <location>
        <begin position="453"/>
        <end position="526"/>
    </location>
</feature>
<dbReference type="SMART" id="SM00248">
    <property type="entry name" value="ANK"/>
    <property type="match status" value="11"/>
</dbReference>
<dbReference type="InterPro" id="IPR036770">
    <property type="entry name" value="Ankyrin_rpt-contain_sf"/>
</dbReference>
<dbReference type="PANTHER" id="PTHR24193:SF121">
    <property type="entry name" value="ADA2A-CONTAINING COMPLEX COMPONENT 3, ISOFORM D"/>
    <property type="match status" value="1"/>
</dbReference>
<proteinExistence type="predicted"/>
<dbReference type="GO" id="GO:0000976">
    <property type="term" value="F:transcription cis-regulatory region binding"/>
    <property type="evidence" value="ECO:0007669"/>
    <property type="project" value="TreeGrafter"/>
</dbReference>
<dbReference type="GO" id="GO:0045944">
    <property type="term" value="P:positive regulation of transcription by RNA polymerase II"/>
    <property type="evidence" value="ECO:0007669"/>
    <property type="project" value="TreeGrafter"/>
</dbReference>
<feature type="repeat" description="ANK" evidence="3">
    <location>
        <begin position="247"/>
        <end position="279"/>
    </location>
</feature>
<comment type="caution">
    <text evidence="5">The sequence shown here is derived from an EMBL/GenBank/DDBJ whole genome shotgun (WGS) entry which is preliminary data.</text>
</comment>
<dbReference type="InterPro" id="IPR011029">
    <property type="entry name" value="DEATH-like_dom_sf"/>
</dbReference>
<dbReference type="InterPro" id="IPR002110">
    <property type="entry name" value="Ankyrin_rpt"/>
</dbReference>
<dbReference type="InterPro" id="IPR000488">
    <property type="entry name" value="Death_dom"/>
</dbReference>
<evidence type="ECO:0000256" key="1">
    <source>
        <dbReference type="ARBA" id="ARBA00022737"/>
    </source>
</evidence>
<feature type="repeat" description="ANK" evidence="3">
    <location>
        <begin position="181"/>
        <end position="213"/>
    </location>
</feature>
<dbReference type="SUPFAM" id="SSF48403">
    <property type="entry name" value="Ankyrin repeat"/>
    <property type="match status" value="1"/>
</dbReference>
<dbReference type="Pfam" id="PF12796">
    <property type="entry name" value="Ank_2"/>
    <property type="match status" value="3"/>
</dbReference>
<evidence type="ECO:0000313" key="6">
    <source>
        <dbReference type="Proteomes" id="UP001186944"/>
    </source>
</evidence>
<evidence type="ECO:0000256" key="3">
    <source>
        <dbReference type="PROSITE-ProRule" id="PRU00023"/>
    </source>
</evidence>
<dbReference type="InterPro" id="IPR050663">
    <property type="entry name" value="Ankyrin-SOCS_Box"/>
</dbReference>
<feature type="repeat" description="ANK" evidence="3">
    <location>
        <begin position="214"/>
        <end position="246"/>
    </location>
</feature>
<dbReference type="SUPFAM" id="SSF47986">
    <property type="entry name" value="DEATH domain"/>
    <property type="match status" value="1"/>
</dbReference>
<dbReference type="EMBL" id="VSWD01000007">
    <property type="protein sequence ID" value="KAK3098345.1"/>
    <property type="molecule type" value="Genomic_DNA"/>
</dbReference>
<name>A0AA88Y4J4_PINIB</name>
<dbReference type="PROSITE" id="PS50017">
    <property type="entry name" value="DEATH_DOMAIN"/>
    <property type="match status" value="1"/>
</dbReference>
<feature type="repeat" description="ANK" evidence="3">
    <location>
        <begin position="80"/>
        <end position="112"/>
    </location>
</feature>
<keyword evidence="2 3" id="KW-0040">ANK repeat</keyword>
<keyword evidence="1" id="KW-0677">Repeat</keyword>
<organism evidence="5 6">
    <name type="scientific">Pinctada imbricata</name>
    <name type="common">Atlantic pearl-oyster</name>
    <name type="synonym">Pinctada martensii</name>
    <dbReference type="NCBI Taxonomy" id="66713"/>
    <lineage>
        <taxon>Eukaryota</taxon>
        <taxon>Metazoa</taxon>
        <taxon>Spiralia</taxon>
        <taxon>Lophotrochozoa</taxon>
        <taxon>Mollusca</taxon>
        <taxon>Bivalvia</taxon>
        <taxon>Autobranchia</taxon>
        <taxon>Pteriomorphia</taxon>
        <taxon>Pterioida</taxon>
        <taxon>Pterioidea</taxon>
        <taxon>Pteriidae</taxon>
        <taxon>Pinctada</taxon>
    </lineage>
</organism>
<feature type="repeat" description="ANK" evidence="3">
    <location>
        <begin position="46"/>
        <end position="79"/>
    </location>
</feature>
<dbReference type="CDD" id="cd01670">
    <property type="entry name" value="Death"/>
    <property type="match status" value="1"/>
</dbReference>
<dbReference type="PROSITE" id="PS50088">
    <property type="entry name" value="ANK_REPEAT"/>
    <property type="match status" value="9"/>
</dbReference>
<dbReference type="Pfam" id="PF00531">
    <property type="entry name" value="Death"/>
    <property type="match status" value="1"/>
</dbReference>
<dbReference type="GO" id="GO:0005634">
    <property type="term" value="C:nucleus"/>
    <property type="evidence" value="ECO:0007669"/>
    <property type="project" value="TreeGrafter"/>
</dbReference>
<evidence type="ECO:0000259" key="4">
    <source>
        <dbReference type="PROSITE" id="PS50017"/>
    </source>
</evidence>